<dbReference type="EMBL" id="JACHEX010000006">
    <property type="protein sequence ID" value="MBB6063380.1"/>
    <property type="molecule type" value="Genomic_DNA"/>
</dbReference>
<evidence type="ECO:0000313" key="2">
    <source>
        <dbReference type="Proteomes" id="UP000555828"/>
    </source>
</evidence>
<dbReference type="AlphaFoldDB" id="A0A841GUR5"/>
<reference evidence="1 2" key="1">
    <citation type="submission" date="2020-08" db="EMBL/GenBank/DDBJ databases">
        <title>Genomic Encyclopedia of Type Strains, Phase IV (KMG-IV): sequencing the most valuable type-strain genomes for metagenomic binning, comparative biology and taxonomic classification.</title>
        <authorList>
            <person name="Goeker M."/>
        </authorList>
    </citation>
    <scope>NUCLEOTIDE SEQUENCE [LARGE SCALE GENOMIC DNA]</scope>
    <source>
        <strain evidence="1 2">DSM 13481</strain>
    </source>
</reference>
<feature type="non-terminal residue" evidence="1">
    <location>
        <position position="1"/>
    </location>
</feature>
<gene>
    <name evidence="1" type="ORF">HNP65_001850</name>
</gene>
<protein>
    <submittedName>
        <fullName evidence="1">Uncharacterized protein</fullName>
    </submittedName>
</protein>
<evidence type="ECO:0000313" key="1">
    <source>
        <dbReference type="EMBL" id="MBB6063380.1"/>
    </source>
</evidence>
<organism evidence="1 2">
    <name type="scientific">Thermosipho japonicus</name>
    <dbReference type="NCBI Taxonomy" id="90323"/>
    <lineage>
        <taxon>Bacteria</taxon>
        <taxon>Thermotogati</taxon>
        <taxon>Thermotogota</taxon>
        <taxon>Thermotogae</taxon>
        <taxon>Thermotogales</taxon>
        <taxon>Fervidobacteriaceae</taxon>
        <taxon>Thermosipho</taxon>
    </lineage>
</organism>
<dbReference type="Proteomes" id="UP000555828">
    <property type="component" value="Unassembled WGS sequence"/>
</dbReference>
<keyword evidence="2" id="KW-1185">Reference proteome</keyword>
<name>A0A841GUR5_9BACT</name>
<sequence>FMEREINRLIYSKRWEIEWYIERLKQRIKMRYAWIAAIYGFVTDV</sequence>
<comment type="caution">
    <text evidence="1">The sequence shown here is derived from an EMBL/GenBank/DDBJ whole genome shotgun (WGS) entry which is preliminary data.</text>
</comment>
<proteinExistence type="predicted"/>
<accession>A0A841GUR5</accession>